<sequence length="944" mass="106558">MISHSTVIRNVPQQDLLSELRFFIRGATKKEKCNPLDLTKSALTLLKCLPASRVAIFEYFCKVFENASLNYIEGIETEIKTGKLPPISEADELVISEIHVVLITLITENATAWAPTISTWSLELLGEISTKYSGRAHISSSLNETLQLWMACRATRTLVDINTKCLSSLIHSDTESCISALLDTSVKHSPNFDWVVAHVGSCFPNTVITRVLSCGLKDFCQNKSYDQGRNSPKLKSVVGILGHLAGSHVQDIRKAILEMFTWSLRETFEDTDASRLQKKATVPYILQLVYLSSTLLSSICTDTKNTLTVEIIGRLYHFIDDWCKYFGTPEALEELITTLILRCEKGGIQIINLLLKCILVTKLRGNEQLKSDIIEKAKEILQNVLQETDESVRHSNPVNIMSSFSKEVHEINNMLLDPNVIVSETAGQLVVFLGHINPATLIKSITYLIQNATTSDQLALLLKVLTNELIDKTSPPYSEKGGHFSVVLEQILSRNIEKFFTSNEENADLSQMWKNLLTLLKWEKSGQVTLLNSHIISRAVQANLTNLTSLFASEVLHMHIIADILDSIEIPIPNDSYSPPIQVILNLTQSTVNYFFACCKDDGTSRKIRGFRKVCRMLKRLCTYSKVAKVLALRELLERALFRSDNILFEANNNEHDDASEKMLLKQNKKINKTIPLTKHSSVFNGGIIGTGKRKSVASDELFTDIAANTYQLINAIKACCALPEDNKYTDMSLDSMTLLSLLLVQFVSPDVMYNGLPWPEEEFSKVTMERDLFIRRMFTNTPLLWELLSFVAVYRPAICYCSVLIRALTATLIHQWKSMGEQSKDDDSENYRMLMDTTVKVIDVMALGQLLPPPLSSIRDVIPFLKCYEIVAILRECVWAYMRDHIPSPALFGCDSNGIHWRDPILARPPEIYTNSLRIIMQRNIKSLGHMYAQMFINVPKHE</sequence>
<keyword evidence="4" id="KW-1185">Reference proteome</keyword>
<gene>
    <name evidence="3" type="ORF">NQ314_015356</name>
</gene>
<evidence type="ECO:0000259" key="1">
    <source>
        <dbReference type="Pfam" id="PF14837"/>
    </source>
</evidence>
<dbReference type="Pfam" id="PF14838">
    <property type="entry name" value="INTS5_C"/>
    <property type="match status" value="1"/>
</dbReference>
<organism evidence="3 4">
    <name type="scientific">Rhamnusium bicolor</name>
    <dbReference type="NCBI Taxonomy" id="1586634"/>
    <lineage>
        <taxon>Eukaryota</taxon>
        <taxon>Metazoa</taxon>
        <taxon>Ecdysozoa</taxon>
        <taxon>Arthropoda</taxon>
        <taxon>Hexapoda</taxon>
        <taxon>Insecta</taxon>
        <taxon>Pterygota</taxon>
        <taxon>Neoptera</taxon>
        <taxon>Endopterygota</taxon>
        <taxon>Coleoptera</taxon>
        <taxon>Polyphaga</taxon>
        <taxon>Cucujiformia</taxon>
        <taxon>Chrysomeloidea</taxon>
        <taxon>Cerambycidae</taxon>
        <taxon>Lepturinae</taxon>
        <taxon>Rhagiini</taxon>
        <taxon>Rhamnusium</taxon>
    </lineage>
</organism>
<dbReference type="InterPro" id="IPR040316">
    <property type="entry name" value="INTS5"/>
</dbReference>
<reference evidence="3" key="1">
    <citation type="journal article" date="2023" name="Insect Mol. Biol.">
        <title>Genome sequencing provides insights into the evolution of gene families encoding plant cell wall-degrading enzymes in longhorned beetles.</title>
        <authorList>
            <person name="Shin N.R."/>
            <person name="Okamura Y."/>
            <person name="Kirsch R."/>
            <person name="Pauchet Y."/>
        </authorList>
    </citation>
    <scope>NUCLEOTIDE SEQUENCE</scope>
    <source>
        <strain evidence="3">RBIC_L_NR</strain>
    </source>
</reference>
<evidence type="ECO:0000313" key="3">
    <source>
        <dbReference type="EMBL" id="KAJ8931709.1"/>
    </source>
</evidence>
<dbReference type="AlphaFoldDB" id="A0AAV8WZ38"/>
<feature type="domain" description="Integrator complex subunit 5 N-terminal" evidence="1">
    <location>
        <begin position="14"/>
        <end position="221"/>
    </location>
</feature>
<dbReference type="PANTHER" id="PTHR31697">
    <property type="entry name" value="INTEGRATOR COMPLEX SUBUNIT 5"/>
    <property type="match status" value="1"/>
</dbReference>
<evidence type="ECO:0000313" key="4">
    <source>
        <dbReference type="Proteomes" id="UP001162156"/>
    </source>
</evidence>
<protein>
    <recommendedName>
        <fullName evidence="5">Integrator complex subunit 5</fullName>
    </recommendedName>
</protein>
<dbReference type="GO" id="GO:0032039">
    <property type="term" value="C:integrator complex"/>
    <property type="evidence" value="ECO:0007669"/>
    <property type="project" value="InterPro"/>
</dbReference>
<evidence type="ECO:0008006" key="5">
    <source>
        <dbReference type="Google" id="ProtNLM"/>
    </source>
</evidence>
<feature type="domain" description="Integrator complex subunit 5 C-terminal" evidence="2">
    <location>
        <begin position="233"/>
        <end position="929"/>
    </location>
</feature>
<proteinExistence type="predicted"/>
<dbReference type="PANTHER" id="PTHR31697:SF2">
    <property type="entry name" value="INTEGRATOR COMPLEX SUBUNIT 5"/>
    <property type="match status" value="1"/>
</dbReference>
<name>A0AAV8WZ38_9CUCU</name>
<dbReference type="Proteomes" id="UP001162156">
    <property type="component" value="Unassembled WGS sequence"/>
</dbReference>
<dbReference type="EMBL" id="JANEYF010004261">
    <property type="protein sequence ID" value="KAJ8931709.1"/>
    <property type="molecule type" value="Genomic_DNA"/>
</dbReference>
<dbReference type="GO" id="GO:0034472">
    <property type="term" value="P:snRNA 3'-end processing"/>
    <property type="evidence" value="ECO:0007669"/>
    <property type="project" value="TreeGrafter"/>
</dbReference>
<dbReference type="Pfam" id="PF14837">
    <property type="entry name" value="INTS5_N"/>
    <property type="match status" value="1"/>
</dbReference>
<comment type="caution">
    <text evidence="3">The sequence shown here is derived from an EMBL/GenBank/DDBJ whole genome shotgun (WGS) entry which is preliminary data.</text>
</comment>
<evidence type="ECO:0000259" key="2">
    <source>
        <dbReference type="Pfam" id="PF14838"/>
    </source>
</evidence>
<accession>A0AAV8WZ38</accession>
<dbReference type="InterPro" id="IPR029445">
    <property type="entry name" value="INTS5_N"/>
</dbReference>
<dbReference type="InterPro" id="IPR029444">
    <property type="entry name" value="INTS5_C"/>
</dbReference>